<reference evidence="3" key="2">
    <citation type="submission" date="2015-01" db="EMBL/GenBank/DDBJ databases">
        <title>Evolutionary Origins and Diversification of the Mycorrhizal Mutualists.</title>
        <authorList>
            <consortium name="DOE Joint Genome Institute"/>
            <consortium name="Mycorrhizal Genomics Consortium"/>
            <person name="Kohler A."/>
            <person name="Kuo A."/>
            <person name="Nagy L.G."/>
            <person name="Floudas D."/>
            <person name="Copeland A."/>
            <person name="Barry K.W."/>
            <person name="Cichocki N."/>
            <person name="Veneault-Fourrey C."/>
            <person name="LaButti K."/>
            <person name="Lindquist E.A."/>
            <person name="Lipzen A."/>
            <person name="Lundell T."/>
            <person name="Morin E."/>
            <person name="Murat C."/>
            <person name="Riley R."/>
            <person name="Ohm R."/>
            <person name="Sun H."/>
            <person name="Tunlid A."/>
            <person name="Henrissat B."/>
            <person name="Grigoriev I.V."/>
            <person name="Hibbett D.S."/>
            <person name="Martin F."/>
        </authorList>
    </citation>
    <scope>NUCLEOTIDE SEQUENCE [LARGE SCALE GENOMIC DNA]</scope>
    <source>
        <strain evidence="3">ATCC 200175</strain>
    </source>
</reference>
<sequence>MGDIILRDFDGNTLSSFWRYGFVTWELFYDCIRTIIFTSDDWAIFEYDENAPGKHGTFCSPSDDLPKPRLYILLRPDGTPIRVGLTALSARHRHPTVFNTPARTDHYRRRVFVRDPCCLISGQRVVGGDYSRFKAAHIFPHAQVKIWTSKGFPSRITDPAPLGQQGGRTKIDSIQNVLLLRSDLHDAWDNYKIAVNPDKGYTVIAFVPGYEDIVGRTLMLNHIADLNLRPLDDLFRDHFTQGVLRNMKGAAEPTWDYGYVFGGMDLSRQDLGEFEVACRLHSLRPGPLDDIFRDHFTQVSPRQTGLEIRKTVVRIRVWTLRS</sequence>
<dbReference type="Proteomes" id="UP000053647">
    <property type="component" value="Unassembled WGS sequence"/>
</dbReference>
<dbReference type="EMBL" id="KN819560">
    <property type="protein sequence ID" value="KIJ08760.1"/>
    <property type="molecule type" value="Genomic_DNA"/>
</dbReference>
<evidence type="ECO:0000313" key="3">
    <source>
        <dbReference type="Proteomes" id="UP000053647"/>
    </source>
</evidence>
<name>A0A0C9SZM5_PAXIN</name>
<evidence type="ECO:0000259" key="1">
    <source>
        <dbReference type="Pfam" id="PF13391"/>
    </source>
</evidence>
<dbReference type="OrthoDB" id="2142759at2759"/>
<reference evidence="2 3" key="1">
    <citation type="submission" date="2014-06" db="EMBL/GenBank/DDBJ databases">
        <authorList>
            <consortium name="DOE Joint Genome Institute"/>
            <person name="Kuo A."/>
            <person name="Kohler A."/>
            <person name="Nagy L.G."/>
            <person name="Floudas D."/>
            <person name="Copeland A."/>
            <person name="Barry K.W."/>
            <person name="Cichocki N."/>
            <person name="Veneault-Fourrey C."/>
            <person name="LaButti K."/>
            <person name="Lindquist E.A."/>
            <person name="Lipzen A."/>
            <person name="Lundell T."/>
            <person name="Morin E."/>
            <person name="Murat C."/>
            <person name="Sun H."/>
            <person name="Tunlid A."/>
            <person name="Henrissat B."/>
            <person name="Grigoriev I.V."/>
            <person name="Hibbett D.S."/>
            <person name="Martin F."/>
            <person name="Nordberg H.P."/>
            <person name="Cantor M.N."/>
            <person name="Hua S.X."/>
        </authorList>
    </citation>
    <scope>NUCLEOTIDE SEQUENCE [LARGE SCALE GENOMIC DNA]</scope>
    <source>
        <strain evidence="2 3">ATCC 200175</strain>
    </source>
</reference>
<keyword evidence="3" id="KW-1185">Reference proteome</keyword>
<gene>
    <name evidence="2" type="ORF">PAXINDRAFT_18119</name>
</gene>
<dbReference type="Pfam" id="PF13391">
    <property type="entry name" value="HNH_2"/>
    <property type="match status" value="1"/>
</dbReference>
<protein>
    <recommendedName>
        <fullName evidence="1">HNH nuclease domain-containing protein</fullName>
    </recommendedName>
</protein>
<dbReference type="InterPro" id="IPR003615">
    <property type="entry name" value="HNH_nuc"/>
</dbReference>
<organism evidence="2 3">
    <name type="scientific">Paxillus involutus ATCC 200175</name>
    <dbReference type="NCBI Taxonomy" id="664439"/>
    <lineage>
        <taxon>Eukaryota</taxon>
        <taxon>Fungi</taxon>
        <taxon>Dikarya</taxon>
        <taxon>Basidiomycota</taxon>
        <taxon>Agaricomycotina</taxon>
        <taxon>Agaricomycetes</taxon>
        <taxon>Agaricomycetidae</taxon>
        <taxon>Boletales</taxon>
        <taxon>Paxilineae</taxon>
        <taxon>Paxillaceae</taxon>
        <taxon>Paxillus</taxon>
    </lineage>
</organism>
<accession>A0A0C9SZM5</accession>
<proteinExistence type="predicted"/>
<dbReference type="AlphaFoldDB" id="A0A0C9SZM5"/>
<feature type="domain" description="HNH nuclease" evidence="1">
    <location>
        <begin position="118"/>
        <end position="196"/>
    </location>
</feature>
<evidence type="ECO:0000313" key="2">
    <source>
        <dbReference type="EMBL" id="KIJ08760.1"/>
    </source>
</evidence>
<dbReference type="HOGENOM" id="CLU_055165_0_0_1"/>